<evidence type="ECO:0000256" key="2">
    <source>
        <dbReference type="ARBA" id="ARBA00022679"/>
    </source>
</evidence>
<comment type="caution">
    <text evidence="4">The sequence shown here is derived from an EMBL/GenBank/DDBJ whole genome shotgun (WGS) entry which is preliminary data.</text>
</comment>
<dbReference type="PANTHER" id="PTHR43542:SF1">
    <property type="entry name" value="METHYLTRANSFERASE"/>
    <property type="match status" value="1"/>
</dbReference>
<name>A0AAD9IFH6_PROWI</name>
<evidence type="ECO:0000313" key="4">
    <source>
        <dbReference type="EMBL" id="KAK2077451.1"/>
    </source>
</evidence>
<dbReference type="SUPFAM" id="SSF53335">
    <property type="entry name" value="S-adenosyl-L-methionine-dependent methyltransferases"/>
    <property type="match status" value="1"/>
</dbReference>
<keyword evidence="5" id="KW-1185">Reference proteome</keyword>
<dbReference type="Gene3D" id="3.40.50.150">
    <property type="entry name" value="Vaccinia Virus protein VP39"/>
    <property type="match status" value="2"/>
</dbReference>
<sequence length="254" mass="27764">MKTRASFEHRRNKGELAGPASPSARWRRRQRAAALEAELAEYLPPGAARRLGRTFARRADGHEDERPTHPSATGRGVHRAGLRIASGARAGLKLLAPRDAATRPMMARVRGAAFDMLLSLAAGTSPEALPPHARWLDLFAGTGAVGIEALSRGAARVDPGTTLVHVARVEEFLQRPAPRSPFDFVSVCPPYDAVDYAHIFDLLEASGLLHQETFVLVEYPRKLQGVIPDRLGPLTKLKDRRYGRTFLVLFGPDA</sequence>
<keyword evidence="1" id="KW-0489">Methyltransferase</keyword>
<reference evidence="4" key="1">
    <citation type="submission" date="2021-01" db="EMBL/GenBank/DDBJ databases">
        <authorList>
            <person name="Eckstrom K.M.E."/>
        </authorList>
    </citation>
    <scope>NUCLEOTIDE SEQUENCE</scope>
    <source>
        <strain evidence="4">UVCC 0001</strain>
    </source>
</reference>
<evidence type="ECO:0000256" key="3">
    <source>
        <dbReference type="SAM" id="MobiDB-lite"/>
    </source>
</evidence>
<gene>
    <name evidence="4" type="ORF">QBZ16_004296</name>
</gene>
<dbReference type="EMBL" id="JASFZW010000006">
    <property type="protein sequence ID" value="KAK2077451.1"/>
    <property type="molecule type" value="Genomic_DNA"/>
</dbReference>
<dbReference type="InterPro" id="IPR029063">
    <property type="entry name" value="SAM-dependent_MTases_sf"/>
</dbReference>
<dbReference type="GO" id="GO:0031167">
    <property type="term" value="P:rRNA methylation"/>
    <property type="evidence" value="ECO:0007669"/>
    <property type="project" value="InterPro"/>
</dbReference>
<evidence type="ECO:0008006" key="6">
    <source>
        <dbReference type="Google" id="ProtNLM"/>
    </source>
</evidence>
<dbReference type="AlphaFoldDB" id="A0AAD9IFH6"/>
<dbReference type="Pfam" id="PF03602">
    <property type="entry name" value="Cons_hypoth95"/>
    <property type="match status" value="2"/>
</dbReference>
<keyword evidence="2" id="KW-0808">Transferase</keyword>
<dbReference type="InterPro" id="IPR004398">
    <property type="entry name" value="RNA_MeTrfase_RsmD"/>
</dbReference>
<dbReference type="PANTHER" id="PTHR43542">
    <property type="entry name" value="METHYLTRANSFERASE"/>
    <property type="match status" value="1"/>
</dbReference>
<protein>
    <recommendedName>
        <fullName evidence="6">16S rRNA (Guanine(966)-N(2))-methyltransferase RsmD</fullName>
    </recommendedName>
</protein>
<proteinExistence type="predicted"/>
<evidence type="ECO:0000256" key="1">
    <source>
        <dbReference type="ARBA" id="ARBA00022603"/>
    </source>
</evidence>
<evidence type="ECO:0000313" key="5">
    <source>
        <dbReference type="Proteomes" id="UP001255856"/>
    </source>
</evidence>
<dbReference type="Proteomes" id="UP001255856">
    <property type="component" value="Unassembled WGS sequence"/>
</dbReference>
<organism evidence="4 5">
    <name type="scientific">Prototheca wickerhamii</name>
    <dbReference type="NCBI Taxonomy" id="3111"/>
    <lineage>
        <taxon>Eukaryota</taxon>
        <taxon>Viridiplantae</taxon>
        <taxon>Chlorophyta</taxon>
        <taxon>core chlorophytes</taxon>
        <taxon>Trebouxiophyceae</taxon>
        <taxon>Chlorellales</taxon>
        <taxon>Chlorellaceae</taxon>
        <taxon>Prototheca</taxon>
    </lineage>
</organism>
<dbReference type="GO" id="GO:0008168">
    <property type="term" value="F:methyltransferase activity"/>
    <property type="evidence" value="ECO:0007669"/>
    <property type="project" value="UniProtKB-KW"/>
</dbReference>
<accession>A0AAD9IFH6</accession>
<feature type="region of interest" description="Disordered" evidence="3">
    <location>
        <begin position="1"/>
        <end position="29"/>
    </location>
</feature>